<evidence type="ECO:0000256" key="1">
    <source>
        <dbReference type="ARBA" id="ARBA00001917"/>
    </source>
</evidence>
<evidence type="ECO:0000256" key="2">
    <source>
        <dbReference type="ARBA" id="ARBA00007118"/>
    </source>
</evidence>
<dbReference type="EMBL" id="QNRR01000002">
    <property type="protein sequence ID" value="RBP45825.1"/>
    <property type="molecule type" value="Genomic_DNA"/>
</dbReference>
<keyword evidence="6" id="KW-0560">Oxidoreductase</keyword>
<comment type="similarity">
    <text evidence="2">Belongs to the nitroreductase family.</text>
</comment>
<evidence type="ECO:0000313" key="9">
    <source>
        <dbReference type="EMBL" id="RBP45825.1"/>
    </source>
</evidence>
<keyword evidence="7" id="KW-0520">NAD</keyword>
<dbReference type="PANTHER" id="PTHR43821:SF1">
    <property type="entry name" value="NAD(P)H NITROREDUCTASE YDJA-RELATED"/>
    <property type="match status" value="1"/>
</dbReference>
<evidence type="ECO:0000256" key="7">
    <source>
        <dbReference type="ARBA" id="ARBA00023027"/>
    </source>
</evidence>
<dbReference type="InterPro" id="IPR000415">
    <property type="entry name" value="Nitroreductase-like"/>
</dbReference>
<keyword evidence="3" id="KW-0285">Flavoprotein</keyword>
<dbReference type="InterPro" id="IPR029479">
    <property type="entry name" value="Nitroreductase"/>
</dbReference>
<dbReference type="CDD" id="cd02135">
    <property type="entry name" value="YdjA-like"/>
    <property type="match status" value="1"/>
</dbReference>
<dbReference type="OrthoDB" id="9804207at2"/>
<gene>
    <name evidence="9" type="ORF">DES53_102207</name>
</gene>
<name>A0A366HQ77_9BACT</name>
<proteinExistence type="inferred from homology"/>
<evidence type="ECO:0000256" key="5">
    <source>
        <dbReference type="ARBA" id="ARBA00022857"/>
    </source>
</evidence>
<dbReference type="Proteomes" id="UP000253426">
    <property type="component" value="Unassembled WGS sequence"/>
</dbReference>
<protein>
    <submittedName>
        <fullName evidence="9">Nitroreductase</fullName>
    </submittedName>
</protein>
<dbReference type="GO" id="GO:0016491">
    <property type="term" value="F:oxidoreductase activity"/>
    <property type="evidence" value="ECO:0007669"/>
    <property type="project" value="UniProtKB-KW"/>
</dbReference>
<evidence type="ECO:0000256" key="4">
    <source>
        <dbReference type="ARBA" id="ARBA00022643"/>
    </source>
</evidence>
<evidence type="ECO:0000256" key="3">
    <source>
        <dbReference type="ARBA" id="ARBA00022630"/>
    </source>
</evidence>
<feature type="domain" description="Nitroreductase" evidence="8">
    <location>
        <begin position="16"/>
        <end position="178"/>
    </location>
</feature>
<keyword evidence="10" id="KW-1185">Reference proteome</keyword>
<dbReference type="RefSeq" id="WP_113957394.1">
    <property type="nucleotide sequence ID" value="NZ_QNRR01000002.1"/>
</dbReference>
<evidence type="ECO:0000313" key="10">
    <source>
        <dbReference type="Proteomes" id="UP000253426"/>
    </source>
</evidence>
<keyword evidence="5" id="KW-0521">NADP</keyword>
<dbReference type="Gene3D" id="3.40.109.10">
    <property type="entry name" value="NADH Oxidase"/>
    <property type="match status" value="1"/>
</dbReference>
<dbReference type="AlphaFoldDB" id="A0A366HQ77"/>
<dbReference type="SUPFAM" id="SSF55469">
    <property type="entry name" value="FMN-dependent nitroreductase-like"/>
    <property type="match status" value="1"/>
</dbReference>
<dbReference type="InterPro" id="IPR026021">
    <property type="entry name" value="YdjA-like"/>
</dbReference>
<comment type="caution">
    <text evidence="9">The sequence shown here is derived from an EMBL/GenBank/DDBJ whole genome shotgun (WGS) entry which is preliminary data.</text>
</comment>
<sequence>MQTVGNDTQAIITEVIRHRRSIKPFDMDSTREVDSALILELLENANHAPTHGLTEPWRFHIFTGEGKRTLAETMARLYRETTPEAEFREDKMRKMSENPMLAGAVIVLGMARRGGVKIPELEEIEAVACAVQNLALSVTSAGLAGYWSSPPLVYTRQFVEWLGLGTEDRCLGLFYLGWPKAGFTPPKANRKPVTEKITWHQS</sequence>
<organism evidence="9 10">
    <name type="scientific">Roseimicrobium gellanilyticum</name>
    <dbReference type="NCBI Taxonomy" id="748857"/>
    <lineage>
        <taxon>Bacteria</taxon>
        <taxon>Pseudomonadati</taxon>
        <taxon>Verrucomicrobiota</taxon>
        <taxon>Verrucomicrobiia</taxon>
        <taxon>Verrucomicrobiales</taxon>
        <taxon>Verrucomicrobiaceae</taxon>
        <taxon>Roseimicrobium</taxon>
    </lineage>
</organism>
<dbReference type="Pfam" id="PF00881">
    <property type="entry name" value="Nitroreductase"/>
    <property type="match status" value="1"/>
</dbReference>
<dbReference type="PANTHER" id="PTHR43821">
    <property type="entry name" value="NAD(P)H NITROREDUCTASE YDJA-RELATED"/>
    <property type="match status" value="1"/>
</dbReference>
<dbReference type="InterPro" id="IPR052530">
    <property type="entry name" value="NAD(P)H_nitroreductase"/>
</dbReference>
<reference evidence="9 10" key="1">
    <citation type="submission" date="2018-06" db="EMBL/GenBank/DDBJ databases">
        <title>Genomic Encyclopedia of Type Strains, Phase IV (KMG-IV): sequencing the most valuable type-strain genomes for metagenomic binning, comparative biology and taxonomic classification.</title>
        <authorList>
            <person name="Goeker M."/>
        </authorList>
    </citation>
    <scope>NUCLEOTIDE SEQUENCE [LARGE SCALE GENOMIC DNA]</scope>
    <source>
        <strain evidence="9 10">DSM 25532</strain>
    </source>
</reference>
<evidence type="ECO:0000259" key="8">
    <source>
        <dbReference type="Pfam" id="PF00881"/>
    </source>
</evidence>
<evidence type="ECO:0000256" key="6">
    <source>
        <dbReference type="ARBA" id="ARBA00023002"/>
    </source>
</evidence>
<comment type="cofactor">
    <cofactor evidence="1">
        <name>FMN</name>
        <dbReference type="ChEBI" id="CHEBI:58210"/>
    </cofactor>
</comment>
<keyword evidence="4" id="KW-0288">FMN</keyword>
<accession>A0A366HQ77</accession>